<dbReference type="InterPro" id="IPR002625">
    <property type="entry name" value="Smr_dom"/>
</dbReference>
<keyword evidence="9" id="KW-0175">Coiled coil</keyword>
<proteinExistence type="inferred from homology"/>
<dbReference type="Proteomes" id="UP000214588">
    <property type="component" value="Unassembled WGS sequence"/>
</dbReference>
<keyword evidence="8 12" id="KW-0255">Endonuclease</keyword>
<dbReference type="SMART" id="SM00534">
    <property type="entry name" value="MUTSac"/>
    <property type="match status" value="1"/>
</dbReference>
<evidence type="ECO:0000256" key="3">
    <source>
        <dbReference type="ARBA" id="ARBA00022741"/>
    </source>
</evidence>
<organism evidence="12 13">
    <name type="scientific">Natranaerobius trueperi</name>
    <dbReference type="NCBI Taxonomy" id="759412"/>
    <lineage>
        <taxon>Bacteria</taxon>
        <taxon>Bacillati</taxon>
        <taxon>Bacillota</taxon>
        <taxon>Clostridia</taxon>
        <taxon>Natranaerobiales</taxon>
        <taxon>Natranaerobiaceae</taxon>
        <taxon>Natranaerobius</taxon>
    </lineage>
</organism>
<evidence type="ECO:0000256" key="2">
    <source>
        <dbReference type="ARBA" id="ARBA00022730"/>
    </source>
</evidence>
<dbReference type="InterPro" id="IPR000432">
    <property type="entry name" value="DNA_mismatch_repair_MutS_C"/>
</dbReference>
<dbReference type="GO" id="GO:0045910">
    <property type="term" value="P:negative regulation of DNA recombination"/>
    <property type="evidence" value="ECO:0007669"/>
    <property type="project" value="InterPro"/>
</dbReference>
<comment type="similarity">
    <text evidence="8">Belongs to the DNA mismatch repair MutS family. MutS2 subfamily.</text>
</comment>
<dbReference type="Pfam" id="PF01713">
    <property type="entry name" value="Smr"/>
    <property type="match status" value="1"/>
</dbReference>
<gene>
    <name evidence="8" type="primary">mutS2</name>
    <name evidence="8" type="synonym">rqcU</name>
    <name evidence="12" type="ORF">CDO51_11800</name>
</gene>
<dbReference type="NCBIfam" id="TIGR01069">
    <property type="entry name" value="mutS2"/>
    <property type="match status" value="1"/>
</dbReference>
<dbReference type="GO" id="GO:0004519">
    <property type="term" value="F:endonuclease activity"/>
    <property type="evidence" value="ECO:0007669"/>
    <property type="project" value="UniProtKB-UniRule"/>
</dbReference>
<dbReference type="GO" id="GO:0019843">
    <property type="term" value="F:rRNA binding"/>
    <property type="evidence" value="ECO:0007669"/>
    <property type="project" value="UniProtKB-UniRule"/>
</dbReference>
<dbReference type="PANTHER" id="PTHR48466">
    <property type="entry name" value="OS10G0509000 PROTEIN-RELATED"/>
    <property type="match status" value="1"/>
</dbReference>
<dbReference type="CDD" id="cd06503">
    <property type="entry name" value="ATP-synt_Fo_b"/>
    <property type="match status" value="1"/>
</dbReference>
<dbReference type="InterPro" id="IPR007696">
    <property type="entry name" value="DNA_mismatch_repair_MutS_core"/>
</dbReference>
<dbReference type="GO" id="GO:0072344">
    <property type="term" value="P:rescue of stalled ribosome"/>
    <property type="evidence" value="ECO:0007669"/>
    <property type="project" value="UniProtKB-UniRule"/>
</dbReference>
<comment type="function">
    <text evidence="8">Acts as a ribosome collision sensor, splitting the ribosome into its 2 subunits. Detects stalled/collided 70S ribosomes which it binds and splits by an ATP-hydrolysis driven conformational change. Acts upstream of the ribosome quality control system (RQC), a ribosome-associated complex that mediates the extraction of incompletely synthesized nascent chains from stalled ribosomes and their subsequent degradation. Probably generates substrates for RQC.</text>
</comment>
<feature type="region of interest" description="Disordered" evidence="10">
    <location>
        <begin position="604"/>
        <end position="649"/>
    </location>
</feature>
<dbReference type="SMART" id="SM00533">
    <property type="entry name" value="MUTSd"/>
    <property type="match status" value="1"/>
</dbReference>
<evidence type="ECO:0000256" key="7">
    <source>
        <dbReference type="ARBA" id="ARBA00023125"/>
    </source>
</evidence>
<keyword evidence="7 8" id="KW-0238">DNA-binding</keyword>
<evidence type="ECO:0000256" key="1">
    <source>
        <dbReference type="ARBA" id="ARBA00022722"/>
    </source>
</evidence>
<dbReference type="InterPro" id="IPR036187">
    <property type="entry name" value="DNA_mismatch_repair_MutS_sf"/>
</dbReference>
<evidence type="ECO:0000256" key="4">
    <source>
        <dbReference type="ARBA" id="ARBA00022801"/>
    </source>
</evidence>
<evidence type="ECO:0000256" key="5">
    <source>
        <dbReference type="ARBA" id="ARBA00022840"/>
    </source>
</evidence>
<keyword evidence="1 8" id="KW-0540">Nuclease</keyword>
<dbReference type="FunFam" id="3.40.50.300:FF:000830">
    <property type="entry name" value="Endonuclease MutS2"/>
    <property type="match status" value="1"/>
</dbReference>
<accession>A0A226BVS3</accession>
<evidence type="ECO:0000256" key="10">
    <source>
        <dbReference type="SAM" id="MobiDB-lite"/>
    </source>
</evidence>
<dbReference type="PROSITE" id="PS00486">
    <property type="entry name" value="DNA_MISMATCH_REPAIR_2"/>
    <property type="match status" value="1"/>
</dbReference>
<name>A0A226BVS3_9FIRM</name>
<dbReference type="EMBL" id="NIQC01000036">
    <property type="protein sequence ID" value="OWZ82872.1"/>
    <property type="molecule type" value="Genomic_DNA"/>
</dbReference>
<keyword evidence="4 8" id="KW-0378">Hydrolase</keyword>
<comment type="caution">
    <text evidence="12">The sequence shown here is derived from an EMBL/GenBank/DDBJ whole genome shotgun (WGS) entry which is preliminary data.</text>
</comment>
<dbReference type="Gene3D" id="1.10.1420.10">
    <property type="match status" value="2"/>
</dbReference>
<evidence type="ECO:0000313" key="13">
    <source>
        <dbReference type="Proteomes" id="UP000214588"/>
    </source>
</evidence>
<feature type="domain" description="Smr" evidence="11">
    <location>
        <begin position="726"/>
        <end position="801"/>
    </location>
</feature>
<dbReference type="PROSITE" id="PS50828">
    <property type="entry name" value="SMR"/>
    <property type="match status" value="1"/>
</dbReference>
<feature type="compositionally biased region" description="Basic and acidic residues" evidence="10">
    <location>
        <begin position="623"/>
        <end position="642"/>
    </location>
</feature>
<keyword evidence="3 8" id="KW-0547">Nucleotide-binding</keyword>
<dbReference type="GO" id="GO:0140664">
    <property type="term" value="F:ATP-dependent DNA damage sensor activity"/>
    <property type="evidence" value="ECO:0007669"/>
    <property type="project" value="InterPro"/>
</dbReference>
<dbReference type="SUPFAM" id="SSF52540">
    <property type="entry name" value="P-loop containing nucleoside triphosphate hydrolases"/>
    <property type="match status" value="1"/>
</dbReference>
<dbReference type="CDD" id="cd03280">
    <property type="entry name" value="ABC_MutS2"/>
    <property type="match status" value="1"/>
</dbReference>
<keyword evidence="5 8" id="KW-0067">ATP-binding</keyword>
<dbReference type="InterPro" id="IPR027417">
    <property type="entry name" value="P-loop_NTPase"/>
</dbReference>
<dbReference type="Pfam" id="PF20297">
    <property type="entry name" value="MSSS"/>
    <property type="match status" value="1"/>
</dbReference>
<keyword evidence="13" id="KW-1185">Reference proteome</keyword>
<dbReference type="GO" id="GO:0030983">
    <property type="term" value="F:mismatched DNA binding"/>
    <property type="evidence" value="ECO:0007669"/>
    <property type="project" value="InterPro"/>
</dbReference>
<dbReference type="GO" id="GO:0006298">
    <property type="term" value="P:mismatch repair"/>
    <property type="evidence" value="ECO:0007669"/>
    <property type="project" value="InterPro"/>
</dbReference>
<dbReference type="Gene3D" id="3.30.1370.110">
    <property type="match status" value="1"/>
</dbReference>
<dbReference type="GO" id="GO:0043023">
    <property type="term" value="F:ribosomal large subunit binding"/>
    <property type="evidence" value="ECO:0007669"/>
    <property type="project" value="UniProtKB-UniRule"/>
</dbReference>
<dbReference type="SUPFAM" id="SSF160443">
    <property type="entry name" value="SMR domain-like"/>
    <property type="match status" value="1"/>
</dbReference>
<dbReference type="InterPro" id="IPR005747">
    <property type="entry name" value="MutS2"/>
</dbReference>
<dbReference type="EC" id="3.1.-.-" evidence="8"/>
<dbReference type="Pfam" id="PF00488">
    <property type="entry name" value="MutS_V"/>
    <property type="match status" value="1"/>
</dbReference>
<comment type="subunit">
    <text evidence="8">Homodimer. Binds to stalled ribosomes, contacting rRNA.</text>
</comment>
<dbReference type="AlphaFoldDB" id="A0A226BVS3"/>
<comment type="function">
    <text evidence="8">Endonuclease that is involved in the suppression of homologous recombination and thus may have a key role in the control of bacterial genetic diversity.</text>
</comment>
<evidence type="ECO:0000259" key="11">
    <source>
        <dbReference type="PROSITE" id="PS50828"/>
    </source>
</evidence>
<dbReference type="GO" id="GO:0016887">
    <property type="term" value="F:ATP hydrolysis activity"/>
    <property type="evidence" value="ECO:0007669"/>
    <property type="project" value="InterPro"/>
</dbReference>
<keyword evidence="6 8" id="KW-0694">RNA-binding</keyword>
<dbReference type="HAMAP" id="MF_00092">
    <property type="entry name" value="MutS2"/>
    <property type="match status" value="1"/>
</dbReference>
<feature type="compositionally biased region" description="Basic and acidic residues" evidence="10">
    <location>
        <begin position="604"/>
        <end position="614"/>
    </location>
</feature>
<dbReference type="InterPro" id="IPR045076">
    <property type="entry name" value="MutS"/>
</dbReference>
<feature type="binding site" evidence="8">
    <location>
        <begin position="342"/>
        <end position="349"/>
    </location>
    <ligand>
        <name>ATP</name>
        <dbReference type="ChEBI" id="CHEBI:30616"/>
    </ligand>
</feature>
<evidence type="ECO:0000256" key="9">
    <source>
        <dbReference type="SAM" id="Coils"/>
    </source>
</evidence>
<dbReference type="PANTHER" id="PTHR48466:SF2">
    <property type="entry name" value="OS10G0509000 PROTEIN"/>
    <property type="match status" value="1"/>
</dbReference>
<evidence type="ECO:0000313" key="12">
    <source>
        <dbReference type="EMBL" id="OWZ82872.1"/>
    </source>
</evidence>
<dbReference type="InterPro" id="IPR046893">
    <property type="entry name" value="MSSS"/>
</dbReference>
<reference evidence="12 13" key="1">
    <citation type="submission" date="2017-06" db="EMBL/GenBank/DDBJ databases">
        <title>Draft Genome Sequence of Natranaerobius trueperi halophilic, alkalithermophilic bacteria from soda lakes.</title>
        <authorList>
            <person name="Zhao B."/>
        </authorList>
    </citation>
    <scope>NUCLEOTIDE SEQUENCE [LARGE SCALE GENOMIC DNA]</scope>
    <source>
        <strain evidence="12 13">DSM 18760</strain>
    </source>
</reference>
<sequence length="802" mass="90922">MAVRLECYQGGINVAFKKSEKTLELNKVIDMLKEETMSDMTKEICETLKPSTNYSEVSTWLKETTEARNLLAEKELFLRGLKDIRKQLQFATKDGVLQGNELFDIKSVISTSERVKKLFDEYDENYPIIFDLINKLPNLTRLRKELESKIDEDGEVKDSASSNLKNIRMRVKNLRSQVKSSLNKTLNSSEKYLQEKLVTMRNDRYVLPIKAEYQNMIPGIIHDQSASGMTVYIEPRDVVEKNNQLNQAKREEYKEIQKILKELSEQIKEHYDPLQNTLQILVELDFILSKGALSRKLNAREPELNYEKRINIFKARHPLLGEEAVPIDVKLGDDFNTLVITGPNTGGKTVTLKMVGLFTLMTQLGLHLPAGRGTEMGIFEKVFADIGDEQDIEQSLSTFSSHMSNIVEIVNNVDEKSLILLDELGAGTDPTEGSALAMSLLEYFHNKGCRSIATTHYTQLKNFAHARDGVENASVEFDDITLKPTYKLLIGVPGKSNAFVISSRLGLSDDIISNAKSFLADEEIEVEDLISSLTEKEKSTQLLKDELEREKAKVERMKSELEKAKQDMENKRDEVLNKAREQAEDIITDARRDVEETLKEARKLAEKNSQKEMAEVSGNVRKRLSEKQEHLQESMKSDENKEPLSPAELRQGMDVYVSNLDKEGIIQKINKDKKEAEVQVGIMKVSVAFSNLYLVEDKENSNGSEIEKHKRKSVLTDKKANISTELDIRGERVDDAIAKVDKFLDDAIVTNLTQIRIIHGKGTGNLRKGIQFHLEGHPHVNEYRIGSRNEGGEGVTVVKLNL</sequence>
<dbReference type="PIRSF" id="PIRSF005814">
    <property type="entry name" value="MutS_YshD"/>
    <property type="match status" value="1"/>
</dbReference>
<keyword evidence="2 8" id="KW-0699">rRNA-binding</keyword>
<dbReference type="Gene3D" id="3.40.50.300">
    <property type="entry name" value="P-loop containing nucleotide triphosphate hydrolases"/>
    <property type="match status" value="1"/>
</dbReference>
<dbReference type="GO" id="GO:0005524">
    <property type="term" value="F:ATP binding"/>
    <property type="evidence" value="ECO:0007669"/>
    <property type="project" value="UniProtKB-UniRule"/>
</dbReference>
<dbReference type="EC" id="3.6.4.-" evidence="8"/>
<protein>
    <recommendedName>
        <fullName evidence="8">Endonuclease MutS2</fullName>
        <ecNumber evidence="8">3.1.-.-</ecNumber>
    </recommendedName>
    <alternativeName>
        <fullName evidence="8">Ribosome-associated protein quality control-upstream factor</fullName>
        <shortName evidence="8">RQC-upstream factor</shortName>
        <shortName evidence="8">RqcU</shortName>
        <ecNumber evidence="8">3.6.4.-</ecNumber>
    </alternativeName>
</protein>
<evidence type="ECO:0000256" key="6">
    <source>
        <dbReference type="ARBA" id="ARBA00022884"/>
    </source>
</evidence>
<evidence type="ECO:0000256" key="8">
    <source>
        <dbReference type="HAMAP-Rule" id="MF_00092"/>
    </source>
</evidence>
<feature type="coiled-coil region" evidence="9">
    <location>
        <begin position="157"/>
        <end position="184"/>
    </location>
</feature>
<dbReference type="SUPFAM" id="SSF48334">
    <property type="entry name" value="DNA repair protein MutS, domain III"/>
    <property type="match status" value="1"/>
</dbReference>
<dbReference type="InterPro" id="IPR036063">
    <property type="entry name" value="Smr_dom_sf"/>
</dbReference>
<dbReference type="SMART" id="SM00463">
    <property type="entry name" value="SMR"/>
    <property type="match status" value="1"/>
</dbReference>